<protein>
    <submittedName>
        <fullName evidence="4">Putative protease with the C-terminal PDZ domain</fullName>
    </submittedName>
</protein>
<dbReference type="Proteomes" id="UP000006054">
    <property type="component" value="Chromosome"/>
</dbReference>
<dbReference type="InterPro" id="IPR036034">
    <property type="entry name" value="PDZ_sf"/>
</dbReference>
<dbReference type="InterPro" id="IPR041489">
    <property type="entry name" value="PDZ_6"/>
</dbReference>
<evidence type="ECO:0000313" key="5">
    <source>
        <dbReference type="Proteomes" id="UP000006054"/>
    </source>
</evidence>
<gene>
    <name evidence="4" type="ordered locus">Fleli_1014</name>
</gene>
<dbReference type="HOGENOM" id="CLU_022755_0_0_10"/>
<name>I4AHM6_BERLS</name>
<evidence type="ECO:0000313" key="4">
    <source>
        <dbReference type="EMBL" id="AFM03461.1"/>
    </source>
</evidence>
<evidence type="ECO:0000259" key="1">
    <source>
        <dbReference type="Pfam" id="PF05299"/>
    </source>
</evidence>
<proteinExistence type="predicted"/>
<evidence type="ECO:0000259" key="3">
    <source>
        <dbReference type="Pfam" id="PF17899"/>
    </source>
</evidence>
<dbReference type="PIRSF" id="PIRSF016493">
    <property type="entry name" value="Glycyl_aminpptds"/>
    <property type="match status" value="1"/>
</dbReference>
<dbReference type="Gene3D" id="2.30.42.10">
    <property type="match status" value="1"/>
</dbReference>
<feature type="domain" description="PDZ" evidence="2">
    <location>
        <begin position="533"/>
        <end position="580"/>
    </location>
</feature>
<dbReference type="STRING" id="880071.Fleli_1014"/>
<accession>I4AHM6</accession>
<sequence precursor="true">MTAFLLFSLNFSFAQTENTTKVAYHFDFSNRVHHEAKVTISVPKTPKEEPLRLRMSRSSAGRYALHEFAKNIYSVNAFDENGKKLEVVRISPYSWNVLNPSDNMKIEYTLFADYADGTYSGINTIQAHLNAPASYLLVDNFYDDNFEKDASIRKTKENKELKTIQVTFSLPKQDNKWTVATQLPQINDSTFYAPNYYYLLDSPVLIGNLFWSEWKEADKNFRVALNKTGTETTEEEATEFVEKIKNIVKEEITLFGEAPNFDYGTYTFLLNYQPTAHGDGMEHRNSTIITDAEKLDDGHLSTVAHEFIHAWNIERLRPQSLEPFDFSRTNMSSELWFGEGFTSYYTNLVMLRAGIIDETRYADLMSGMLNYVLTSPGHNFHSPAQMSQQAAFADAATANDPLSHYNTFITYYYYGGVMGLALDMELRKRFDKNLDDYMKILWQKFGKTEKPYTIADLQETLAELTNDKEFAQKFFQKHILGHELPNYNELLSTVAMEFQLTQKGKFWFGKLALDIDDKKKLKNATISNYMLYGSPFYNAGLDKGDVLVSINNKLITSISDYREILSTLEKGKKAIITFERFGEKNTVEVMPTQIPYRQLVYLSENEPIIKTKQVEERKKWLSTKQK</sequence>
<dbReference type="InterPro" id="IPR027268">
    <property type="entry name" value="Peptidase_M4/M1_CTD_sf"/>
</dbReference>
<reference evidence="5" key="1">
    <citation type="submission" date="2012-06" db="EMBL/GenBank/DDBJ databases">
        <title>The complete genome of Flexibacter litoralis DSM 6794.</title>
        <authorList>
            <person name="Lucas S."/>
            <person name="Copeland A."/>
            <person name="Lapidus A."/>
            <person name="Glavina del Rio T."/>
            <person name="Dalin E."/>
            <person name="Tice H."/>
            <person name="Bruce D."/>
            <person name="Goodwin L."/>
            <person name="Pitluck S."/>
            <person name="Peters L."/>
            <person name="Ovchinnikova G."/>
            <person name="Lu M."/>
            <person name="Kyrpides N."/>
            <person name="Mavromatis K."/>
            <person name="Ivanova N."/>
            <person name="Brettin T."/>
            <person name="Detter J.C."/>
            <person name="Han C."/>
            <person name="Larimer F."/>
            <person name="Land M."/>
            <person name="Hauser L."/>
            <person name="Markowitz V."/>
            <person name="Cheng J.-F."/>
            <person name="Hugenholtz P."/>
            <person name="Woyke T."/>
            <person name="Wu D."/>
            <person name="Spring S."/>
            <person name="Lang E."/>
            <person name="Kopitz M."/>
            <person name="Brambilla E."/>
            <person name="Klenk H.-P."/>
            <person name="Eisen J.A."/>
        </authorList>
    </citation>
    <scope>NUCLEOTIDE SEQUENCE [LARGE SCALE GENOMIC DNA]</scope>
    <source>
        <strain evidence="5">ATCC 23117 / DSM 6794 / NBRC 15988 / NCIMB 1366 / Sio-4</strain>
    </source>
</reference>
<keyword evidence="5" id="KW-1185">Reference proteome</keyword>
<dbReference type="Pfam" id="PF17820">
    <property type="entry name" value="PDZ_6"/>
    <property type="match status" value="1"/>
</dbReference>
<dbReference type="SUPFAM" id="SSF50156">
    <property type="entry name" value="PDZ domain-like"/>
    <property type="match status" value="1"/>
</dbReference>
<dbReference type="PATRIC" id="fig|880071.3.peg.991"/>
<dbReference type="GO" id="GO:0006508">
    <property type="term" value="P:proteolysis"/>
    <property type="evidence" value="ECO:0007669"/>
    <property type="project" value="UniProtKB-KW"/>
</dbReference>
<feature type="domain" description="Peptidase M61 catalytic" evidence="1">
    <location>
        <begin position="300"/>
        <end position="417"/>
    </location>
</feature>
<keyword evidence="4" id="KW-0378">Hydrolase</keyword>
<dbReference type="Gene3D" id="2.60.40.3650">
    <property type="match status" value="1"/>
</dbReference>
<dbReference type="InterPro" id="IPR040756">
    <property type="entry name" value="Peptidase_M61_N"/>
</dbReference>
<dbReference type="EMBL" id="CP003345">
    <property type="protein sequence ID" value="AFM03461.1"/>
    <property type="molecule type" value="Genomic_DNA"/>
</dbReference>
<feature type="domain" description="Peptidase M61 N-terminal" evidence="3">
    <location>
        <begin position="24"/>
        <end position="208"/>
    </location>
</feature>
<evidence type="ECO:0000259" key="2">
    <source>
        <dbReference type="Pfam" id="PF17820"/>
    </source>
</evidence>
<dbReference type="GO" id="GO:0008233">
    <property type="term" value="F:peptidase activity"/>
    <property type="evidence" value="ECO:0007669"/>
    <property type="project" value="UniProtKB-KW"/>
</dbReference>
<dbReference type="InterPro" id="IPR024191">
    <property type="entry name" value="Peptidase_M61"/>
</dbReference>
<organism evidence="4 5">
    <name type="scientific">Bernardetia litoralis (strain ATCC 23117 / DSM 6794 / NBRC 15988 / NCIMB 1366 / Fx l1 / Sio-4)</name>
    <name type="common">Flexibacter litoralis</name>
    <dbReference type="NCBI Taxonomy" id="880071"/>
    <lineage>
        <taxon>Bacteria</taxon>
        <taxon>Pseudomonadati</taxon>
        <taxon>Bacteroidota</taxon>
        <taxon>Cytophagia</taxon>
        <taxon>Cytophagales</taxon>
        <taxon>Bernardetiaceae</taxon>
        <taxon>Bernardetia</taxon>
    </lineage>
</organism>
<dbReference type="eggNOG" id="COG3975">
    <property type="taxonomic scope" value="Bacteria"/>
</dbReference>
<dbReference type="Pfam" id="PF17899">
    <property type="entry name" value="Peptidase_M61_N"/>
    <property type="match status" value="1"/>
</dbReference>
<dbReference type="Gene3D" id="1.10.390.10">
    <property type="entry name" value="Neutral Protease Domain 2"/>
    <property type="match status" value="1"/>
</dbReference>
<dbReference type="InterPro" id="IPR007963">
    <property type="entry name" value="Peptidase_M61_catalytic"/>
</dbReference>
<dbReference type="KEGG" id="fli:Fleli_1014"/>
<dbReference type="AlphaFoldDB" id="I4AHM6"/>
<dbReference type="Pfam" id="PF05299">
    <property type="entry name" value="Peptidase_M61"/>
    <property type="match status" value="1"/>
</dbReference>
<dbReference type="SUPFAM" id="SSF55486">
    <property type="entry name" value="Metalloproteases ('zincins'), catalytic domain"/>
    <property type="match status" value="1"/>
</dbReference>
<keyword evidence="4" id="KW-0645">Protease</keyword>